<accession>A0A9P7EJG4</accession>
<comment type="caution">
    <text evidence="5">The sequence shown here is derived from an EMBL/GenBank/DDBJ whole genome shotgun (WGS) entry which is preliminary data.</text>
</comment>
<dbReference type="Gene3D" id="3.30.70.330">
    <property type="match status" value="3"/>
</dbReference>
<evidence type="ECO:0000256" key="2">
    <source>
        <dbReference type="PROSITE-ProRule" id="PRU00176"/>
    </source>
</evidence>
<dbReference type="GO" id="GO:0003729">
    <property type="term" value="F:mRNA binding"/>
    <property type="evidence" value="ECO:0007669"/>
    <property type="project" value="TreeGrafter"/>
</dbReference>
<dbReference type="SUPFAM" id="SSF54928">
    <property type="entry name" value="RNA-binding domain, RBD"/>
    <property type="match status" value="2"/>
</dbReference>
<dbReference type="SMART" id="SM00360">
    <property type="entry name" value="RRM"/>
    <property type="match status" value="3"/>
</dbReference>
<proteinExistence type="predicted"/>
<dbReference type="OrthoDB" id="6159137at2759"/>
<dbReference type="GeneID" id="64628522"/>
<organism evidence="5 6">
    <name type="scientific">Suillus subaureus</name>
    <dbReference type="NCBI Taxonomy" id="48587"/>
    <lineage>
        <taxon>Eukaryota</taxon>
        <taxon>Fungi</taxon>
        <taxon>Dikarya</taxon>
        <taxon>Basidiomycota</taxon>
        <taxon>Agaricomycotina</taxon>
        <taxon>Agaricomycetes</taxon>
        <taxon>Agaricomycetidae</taxon>
        <taxon>Boletales</taxon>
        <taxon>Suillineae</taxon>
        <taxon>Suillaceae</taxon>
        <taxon>Suillus</taxon>
    </lineage>
</organism>
<dbReference type="PANTHER" id="PTHR48025">
    <property type="entry name" value="OS02G0815200 PROTEIN"/>
    <property type="match status" value="1"/>
</dbReference>
<feature type="region of interest" description="Disordered" evidence="3">
    <location>
        <begin position="405"/>
        <end position="424"/>
    </location>
</feature>
<dbReference type="PANTHER" id="PTHR48025:SF1">
    <property type="entry name" value="RRM DOMAIN-CONTAINING PROTEIN"/>
    <property type="match status" value="1"/>
</dbReference>
<dbReference type="GO" id="GO:0005634">
    <property type="term" value="C:nucleus"/>
    <property type="evidence" value="ECO:0007669"/>
    <property type="project" value="TreeGrafter"/>
</dbReference>
<evidence type="ECO:0000313" key="6">
    <source>
        <dbReference type="Proteomes" id="UP000807769"/>
    </source>
</evidence>
<dbReference type="PROSITE" id="PS50102">
    <property type="entry name" value="RRM"/>
    <property type="match status" value="3"/>
</dbReference>
<dbReference type="RefSeq" id="XP_041197431.1">
    <property type="nucleotide sequence ID" value="XM_041334505.1"/>
</dbReference>
<dbReference type="InterPro" id="IPR035979">
    <property type="entry name" value="RBD_domain_sf"/>
</dbReference>
<evidence type="ECO:0000259" key="4">
    <source>
        <dbReference type="PROSITE" id="PS50102"/>
    </source>
</evidence>
<dbReference type="InterPro" id="IPR012677">
    <property type="entry name" value="Nucleotide-bd_a/b_plait_sf"/>
</dbReference>
<feature type="domain" description="RRM" evidence="4">
    <location>
        <begin position="96"/>
        <end position="173"/>
    </location>
</feature>
<keyword evidence="6" id="KW-1185">Reference proteome</keyword>
<feature type="domain" description="RRM" evidence="4">
    <location>
        <begin position="6"/>
        <end position="81"/>
    </location>
</feature>
<dbReference type="CDD" id="cd00590">
    <property type="entry name" value="RRM_SF"/>
    <property type="match status" value="3"/>
</dbReference>
<evidence type="ECO:0000313" key="5">
    <source>
        <dbReference type="EMBL" id="KAG1823371.1"/>
    </source>
</evidence>
<name>A0A9P7EJG4_9AGAM</name>
<dbReference type="Pfam" id="PF00076">
    <property type="entry name" value="RRM_1"/>
    <property type="match status" value="3"/>
</dbReference>
<reference evidence="5" key="1">
    <citation type="journal article" date="2020" name="New Phytol.">
        <title>Comparative genomics reveals dynamic genome evolution in host specialist ectomycorrhizal fungi.</title>
        <authorList>
            <person name="Lofgren L.A."/>
            <person name="Nguyen N.H."/>
            <person name="Vilgalys R."/>
            <person name="Ruytinx J."/>
            <person name="Liao H.L."/>
            <person name="Branco S."/>
            <person name="Kuo A."/>
            <person name="LaButti K."/>
            <person name="Lipzen A."/>
            <person name="Andreopoulos W."/>
            <person name="Pangilinan J."/>
            <person name="Riley R."/>
            <person name="Hundley H."/>
            <person name="Na H."/>
            <person name="Barry K."/>
            <person name="Grigoriev I.V."/>
            <person name="Stajich J.E."/>
            <person name="Kennedy P.G."/>
        </authorList>
    </citation>
    <scope>NUCLEOTIDE SEQUENCE</scope>
    <source>
        <strain evidence="5">MN1</strain>
    </source>
</reference>
<dbReference type="InterPro" id="IPR000504">
    <property type="entry name" value="RRM_dom"/>
</dbReference>
<dbReference type="EMBL" id="JABBWG010000004">
    <property type="protein sequence ID" value="KAG1823371.1"/>
    <property type="molecule type" value="Genomic_DNA"/>
</dbReference>
<feature type="domain" description="RRM" evidence="4">
    <location>
        <begin position="229"/>
        <end position="309"/>
    </location>
</feature>
<gene>
    <name evidence="5" type="ORF">BJ212DRAFT_1323742</name>
</gene>
<protein>
    <recommendedName>
        <fullName evidence="4">RRM domain-containing protein</fullName>
    </recommendedName>
</protein>
<sequence length="444" mass="48573">MTRDTFAIKVENIPENVNLKDIESIFNNAVGPVQRAEIHRDETTTPHCVLYFLTHDAFKKALRMSGYNIGGSSIIVTPANSKMSSPSTGRNSDARRNLYVLGLPFDLTKPEFSALFSRFGTVMHAVILATVDNASRRRGFVVMSSHEEAKHAMNALSRTQIKGHTLDVSWAVVQRSQGFLDGADRTMMLASSNPSSLPEMEFDRQPAPPIISSPQNATKQWNVSLAPSSKLVVSNLPTILFAQTSDLHPLFYPFGPIKEVKLMDSTTLGNGTTSALVEYVNIFNAQEAKDALQRQFYGTSRLEVRFIQDNIHPVDSAAAAYAQSPMLSKTSDAGLNPCAAPFVFGSRHSPPLASGLSCVAHDAFVNDFYSPPGLPSDTFQAASFAPHPVTYHLRAHVADTISRSSSATSSSWSNDTRPYRSSRAPFSSFTRANTPARFTPLFYA</sequence>
<evidence type="ECO:0000256" key="1">
    <source>
        <dbReference type="ARBA" id="ARBA00022884"/>
    </source>
</evidence>
<keyword evidence="1 2" id="KW-0694">RNA-binding</keyword>
<dbReference type="AlphaFoldDB" id="A0A9P7EJG4"/>
<evidence type="ECO:0000256" key="3">
    <source>
        <dbReference type="SAM" id="MobiDB-lite"/>
    </source>
</evidence>
<dbReference type="Proteomes" id="UP000807769">
    <property type="component" value="Unassembled WGS sequence"/>
</dbReference>
<dbReference type="InterPro" id="IPR050502">
    <property type="entry name" value="Euk_RNA-bind_prot"/>
</dbReference>